<feature type="signal peptide" evidence="1">
    <location>
        <begin position="1"/>
        <end position="21"/>
    </location>
</feature>
<dbReference type="GO" id="GO:0004497">
    <property type="term" value="F:monooxygenase activity"/>
    <property type="evidence" value="ECO:0007669"/>
    <property type="project" value="InterPro"/>
</dbReference>
<dbReference type="GO" id="GO:0020037">
    <property type="term" value="F:heme binding"/>
    <property type="evidence" value="ECO:0007669"/>
    <property type="project" value="InterPro"/>
</dbReference>
<evidence type="ECO:0000256" key="1">
    <source>
        <dbReference type="SAM" id="SignalP"/>
    </source>
</evidence>
<dbReference type="PANTHER" id="PTHR24299:SF59">
    <property type="entry name" value="CYTOCHROME P450 SUPERFAMILY PROTEIN"/>
    <property type="match status" value="1"/>
</dbReference>
<dbReference type="InterPro" id="IPR001128">
    <property type="entry name" value="Cyt_P450"/>
</dbReference>
<dbReference type="SUPFAM" id="SSF48264">
    <property type="entry name" value="Cytochrome P450"/>
    <property type="match status" value="1"/>
</dbReference>
<dbReference type="Gene3D" id="1.10.630.10">
    <property type="entry name" value="Cytochrome P450"/>
    <property type="match status" value="1"/>
</dbReference>
<dbReference type="AlphaFoldDB" id="A0AAN7LU12"/>
<dbReference type="GO" id="GO:0005506">
    <property type="term" value="F:iron ion binding"/>
    <property type="evidence" value="ECO:0007669"/>
    <property type="project" value="InterPro"/>
</dbReference>
<dbReference type="Proteomes" id="UP001346149">
    <property type="component" value="Unassembled WGS sequence"/>
</dbReference>
<dbReference type="GO" id="GO:0016705">
    <property type="term" value="F:oxidoreductase activity, acting on paired donors, with incorporation or reduction of molecular oxygen"/>
    <property type="evidence" value="ECO:0007669"/>
    <property type="project" value="InterPro"/>
</dbReference>
<evidence type="ECO:0000313" key="3">
    <source>
        <dbReference type="Proteomes" id="UP001346149"/>
    </source>
</evidence>
<proteinExistence type="predicted"/>
<organism evidence="2 3">
    <name type="scientific">Trapa natans</name>
    <name type="common">Water chestnut</name>
    <dbReference type="NCBI Taxonomy" id="22666"/>
    <lineage>
        <taxon>Eukaryota</taxon>
        <taxon>Viridiplantae</taxon>
        <taxon>Streptophyta</taxon>
        <taxon>Embryophyta</taxon>
        <taxon>Tracheophyta</taxon>
        <taxon>Spermatophyta</taxon>
        <taxon>Magnoliopsida</taxon>
        <taxon>eudicotyledons</taxon>
        <taxon>Gunneridae</taxon>
        <taxon>Pentapetalae</taxon>
        <taxon>rosids</taxon>
        <taxon>malvids</taxon>
        <taxon>Myrtales</taxon>
        <taxon>Lythraceae</taxon>
        <taxon>Trapa</taxon>
    </lineage>
</organism>
<dbReference type="EMBL" id="JAXQNO010000006">
    <property type="protein sequence ID" value="KAK4795688.1"/>
    <property type="molecule type" value="Genomic_DNA"/>
</dbReference>
<sequence length="329" mass="37223">MDLVFLILGLCLSWWLLPAISYLVNGGGKSSITGKPPPGPRPLPIIGNLFELGSLPHRSLAKLARVHGPIISLKLGRITTVVVSTASMAREILQIHDESFSNRMPPDSITPFRHDELGIPWLAISPLWRKLRRISNVHLLARKSLDSNQCLRYRKIEELLSHVGKFRETGKPVNIAEAAFTTTLNLLGNTMFSMDLAEGSTSESAMELKELIWQIMVEAGRPNIADYFPVLKRVDPYGAKRRMTEYFGRMFKVIDRIIDERRQVRAASGSDRKSDMLDILLDLSEHEEDMDLFTLKHLFLVSLDFCGRFVWISVDALFDSMCGLAFSYY</sequence>
<gene>
    <name evidence="2" type="ORF">SAY86_028014</name>
</gene>
<keyword evidence="1" id="KW-0732">Signal</keyword>
<accession>A0AAN7LU12</accession>
<feature type="chain" id="PRO_5042978809" evidence="1">
    <location>
        <begin position="22"/>
        <end position="329"/>
    </location>
</feature>
<protein>
    <submittedName>
        <fullName evidence="2">Uncharacterized protein</fullName>
    </submittedName>
</protein>
<keyword evidence="3" id="KW-1185">Reference proteome</keyword>
<dbReference type="PANTHER" id="PTHR24299">
    <property type="entry name" value="CYTOCHROME P450 FAMILY 1"/>
    <property type="match status" value="1"/>
</dbReference>
<dbReference type="Pfam" id="PF00067">
    <property type="entry name" value="p450"/>
    <property type="match status" value="1"/>
</dbReference>
<dbReference type="InterPro" id="IPR036396">
    <property type="entry name" value="Cyt_P450_sf"/>
</dbReference>
<evidence type="ECO:0000313" key="2">
    <source>
        <dbReference type="EMBL" id="KAK4795688.1"/>
    </source>
</evidence>
<reference evidence="2 3" key="1">
    <citation type="journal article" date="2023" name="Hortic Res">
        <title>Pangenome of water caltrop reveals structural variations and asymmetric subgenome divergence after allopolyploidization.</title>
        <authorList>
            <person name="Zhang X."/>
            <person name="Chen Y."/>
            <person name="Wang L."/>
            <person name="Yuan Y."/>
            <person name="Fang M."/>
            <person name="Shi L."/>
            <person name="Lu R."/>
            <person name="Comes H.P."/>
            <person name="Ma Y."/>
            <person name="Chen Y."/>
            <person name="Huang G."/>
            <person name="Zhou Y."/>
            <person name="Zheng Z."/>
            <person name="Qiu Y."/>
        </authorList>
    </citation>
    <scope>NUCLEOTIDE SEQUENCE [LARGE SCALE GENOMIC DNA]</scope>
    <source>
        <strain evidence="2">F231</strain>
    </source>
</reference>
<comment type="caution">
    <text evidence="2">The sequence shown here is derived from an EMBL/GenBank/DDBJ whole genome shotgun (WGS) entry which is preliminary data.</text>
</comment>
<name>A0AAN7LU12_TRANT</name>